<comment type="caution">
    <text evidence="5">The sequence shown here is derived from an EMBL/GenBank/DDBJ whole genome shotgun (WGS) entry which is preliminary data.</text>
</comment>
<dbReference type="Gene3D" id="3.20.20.140">
    <property type="entry name" value="Metal-dependent hydrolases"/>
    <property type="match status" value="2"/>
</dbReference>
<evidence type="ECO:0000313" key="6">
    <source>
        <dbReference type="Proteomes" id="UP000698800"/>
    </source>
</evidence>
<evidence type="ECO:0000256" key="4">
    <source>
        <dbReference type="ARBA" id="ARBA00022975"/>
    </source>
</evidence>
<dbReference type="PANTHER" id="PTHR43137">
    <property type="entry name" value="DIHYDROOROTASE"/>
    <property type="match status" value="1"/>
</dbReference>
<protein>
    <recommendedName>
        <fullName evidence="7">Dihydroorotase</fullName>
    </recommendedName>
</protein>
<keyword evidence="2" id="KW-0378">Hydrolase</keyword>
<dbReference type="Proteomes" id="UP000698800">
    <property type="component" value="Unassembled WGS sequence"/>
</dbReference>
<dbReference type="EMBL" id="JAGHQL010000083">
    <property type="protein sequence ID" value="KAH0541263.1"/>
    <property type="molecule type" value="Genomic_DNA"/>
</dbReference>
<evidence type="ECO:0000313" key="5">
    <source>
        <dbReference type="EMBL" id="KAH0541263.1"/>
    </source>
</evidence>
<reference evidence="5" key="1">
    <citation type="submission" date="2021-03" db="EMBL/GenBank/DDBJ databases">
        <title>Comparative genomics and phylogenomic investigation of the class Geoglossomycetes provide insights into ecological specialization and systematics.</title>
        <authorList>
            <person name="Melie T."/>
            <person name="Pirro S."/>
            <person name="Miller A.N."/>
            <person name="Quandt A."/>
        </authorList>
    </citation>
    <scope>NUCLEOTIDE SEQUENCE</scope>
    <source>
        <strain evidence="5">GBOQ0MN5Z8</strain>
    </source>
</reference>
<name>A0A9P8I101_9PEZI</name>
<proteinExistence type="predicted"/>
<dbReference type="InterPro" id="IPR004721">
    <property type="entry name" value="DHOdimr"/>
</dbReference>
<dbReference type="SUPFAM" id="SSF51556">
    <property type="entry name" value="Metallo-dependent hydrolases"/>
    <property type="match status" value="1"/>
</dbReference>
<dbReference type="GO" id="GO:0006207">
    <property type="term" value="P:'de novo' pyrimidine nucleobase biosynthetic process"/>
    <property type="evidence" value="ECO:0007669"/>
    <property type="project" value="TreeGrafter"/>
</dbReference>
<keyword evidence="4" id="KW-0665">Pyrimidine biosynthesis</keyword>
<dbReference type="OrthoDB" id="1670005at2759"/>
<dbReference type="GO" id="GO:0005737">
    <property type="term" value="C:cytoplasm"/>
    <property type="evidence" value="ECO:0007669"/>
    <property type="project" value="TreeGrafter"/>
</dbReference>
<dbReference type="GO" id="GO:0006221">
    <property type="term" value="P:pyrimidine nucleotide biosynthetic process"/>
    <property type="evidence" value="ECO:0007669"/>
    <property type="project" value="UniProtKB-KW"/>
</dbReference>
<evidence type="ECO:0008006" key="7">
    <source>
        <dbReference type="Google" id="ProtNLM"/>
    </source>
</evidence>
<organism evidence="5 6">
    <name type="scientific">Glutinoglossum americanum</name>
    <dbReference type="NCBI Taxonomy" id="1670608"/>
    <lineage>
        <taxon>Eukaryota</taxon>
        <taxon>Fungi</taxon>
        <taxon>Dikarya</taxon>
        <taxon>Ascomycota</taxon>
        <taxon>Pezizomycotina</taxon>
        <taxon>Geoglossomycetes</taxon>
        <taxon>Geoglossales</taxon>
        <taxon>Geoglossaceae</taxon>
        <taxon>Glutinoglossum</taxon>
    </lineage>
</organism>
<dbReference type="GO" id="GO:0046872">
    <property type="term" value="F:metal ion binding"/>
    <property type="evidence" value="ECO:0007669"/>
    <property type="project" value="UniProtKB-KW"/>
</dbReference>
<keyword evidence="6" id="KW-1185">Reference proteome</keyword>
<accession>A0A9P8I101</accession>
<gene>
    <name evidence="5" type="ORF">FGG08_004268</name>
</gene>
<sequence>MMELCAPLVKNGGCDMVYVMPNLQPPITQVSDAVSYHERLSRLAPGVTFLMSLFLHPGLDAAAIAEAARTKIIYGVTTNSQDGVLDIEQYYSVFEAMEANGLVLNLHGEAVSSPPVEFAKSDGTAAVTVLNAEPMFLPQLHKLHAAFPGLRIILEHVSTREGLDAVRRCGPTVSFPRKDIMQNIQAQEKVTPLRLTVGSDSAPHPIQSKKGPGATAAGCFTQPWCTALVIGALEEGIDQGWVKEEDVTRESLEGFLSGYGRAFYGISRPPGAGGSRIRLERKGEVIPGVVSSRDGAIEVVPFRRGREILSLSWECY</sequence>
<evidence type="ECO:0000256" key="2">
    <source>
        <dbReference type="ARBA" id="ARBA00022801"/>
    </source>
</evidence>
<dbReference type="PANTHER" id="PTHR43137:SF1">
    <property type="entry name" value="DIHYDROOROTASE"/>
    <property type="match status" value="1"/>
</dbReference>
<dbReference type="AlphaFoldDB" id="A0A9P8I101"/>
<evidence type="ECO:0000256" key="3">
    <source>
        <dbReference type="ARBA" id="ARBA00022833"/>
    </source>
</evidence>
<keyword evidence="1" id="KW-0479">Metal-binding</keyword>
<dbReference type="InterPro" id="IPR002195">
    <property type="entry name" value="Dihydroorotase_CS"/>
</dbReference>
<dbReference type="InterPro" id="IPR032466">
    <property type="entry name" value="Metal_Hydrolase"/>
</dbReference>
<dbReference type="PROSITE" id="PS00483">
    <property type="entry name" value="DIHYDROOROTASE_2"/>
    <property type="match status" value="1"/>
</dbReference>
<keyword evidence="3" id="KW-0862">Zinc</keyword>
<evidence type="ECO:0000256" key="1">
    <source>
        <dbReference type="ARBA" id="ARBA00022723"/>
    </source>
</evidence>
<dbReference type="GO" id="GO:0004151">
    <property type="term" value="F:dihydroorotase activity"/>
    <property type="evidence" value="ECO:0007669"/>
    <property type="project" value="InterPro"/>
</dbReference>